<dbReference type="InterPro" id="IPR018495">
    <property type="entry name" value="Succ_DH_cyt_bsu_CS"/>
</dbReference>
<name>A0A9W9JHB2_9EURO</name>
<evidence type="ECO:0000256" key="2">
    <source>
        <dbReference type="ARBA" id="ARBA00022617"/>
    </source>
</evidence>
<feature type="transmembrane region" description="Helical" evidence="8">
    <location>
        <begin position="38"/>
        <end position="61"/>
    </location>
</feature>
<dbReference type="PROSITE" id="PS01001">
    <property type="entry name" value="SDH_CYT_2"/>
    <property type="match status" value="1"/>
</dbReference>
<dbReference type="GO" id="GO:0009055">
    <property type="term" value="F:electron transfer activity"/>
    <property type="evidence" value="ECO:0007669"/>
    <property type="project" value="InterPro"/>
</dbReference>
<dbReference type="GO" id="GO:0006099">
    <property type="term" value="P:tricarboxylic acid cycle"/>
    <property type="evidence" value="ECO:0007669"/>
    <property type="project" value="InterPro"/>
</dbReference>
<dbReference type="PANTHER" id="PTHR10978:SF5">
    <property type="entry name" value="SUCCINATE DEHYDROGENASE CYTOCHROME B560 SUBUNIT, MITOCHONDRIAL"/>
    <property type="match status" value="1"/>
</dbReference>
<proteinExistence type="predicted"/>
<dbReference type="GO" id="GO:0046872">
    <property type="term" value="F:metal ion binding"/>
    <property type="evidence" value="ECO:0007669"/>
    <property type="project" value="UniProtKB-KW"/>
</dbReference>
<dbReference type="SUPFAM" id="SSF81343">
    <property type="entry name" value="Fumarate reductase respiratory complex transmembrane subunits"/>
    <property type="match status" value="1"/>
</dbReference>
<dbReference type="GO" id="GO:0016020">
    <property type="term" value="C:membrane"/>
    <property type="evidence" value="ECO:0007669"/>
    <property type="project" value="UniProtKB-SubCell"/>
</dbReference>
<feature type="transmembrane region" description="Helical" evidence="8">
    <location>
        <begin position="81"/>
        <end position="104"/>
    </location>
</feature>
<keyword evidence="3 8" id="KW-0812">Transmembrane</keyword>
<evidence type="ECO:0000256" key="3">
    <source>
        <dbReference type="ARBA" id="ARBA00022692"/>
    </source>
</evidence>
<keyword evidence="10" id="KW-1185">Reference proteome</keyword>
<dbReference type="EMBL" id="JAPQKP010000004">
    <property type="protein sequence ID" value="KAJ5194356.1"/>
    <property type="molecule type" value="Genomic_DNA"/>
</dbReference>
<evidence type="ECO:0000313" key="9">
    <source>
        <dbReference type="EMBL" id="KAJ5194356.1"/>
    </source>
</evidence>
<dbReference type="Gene3D" id="1.20.1300.10">
    <property type="entry name" value="Fumarate reductase/succinate dehydrogenase, transmembrane subunit"/>
    <property type="match status" value="1"/>
</dbReference>
<dbReference type="GO" id="GO:0005739">
    <property type="term" value="C:mitochondrion"/>
    <property type="evidence" value="ECO:0007669"/>
    <property type="project" value="GOC"/>
</dbReference>
<evidence type="ECO:0000313" key="10">
    <source>
        <dbReference type="Proteomes" id="UP001150879"/>
    </source>
</evidence>
<keyword evidence="6" id="KW-0408">Iron</keyword>
<evidence type="ECO:0000256" key="6">
    <source>
        <dbReference type="ARBA" id="ARBA00023004"/>
    </source>
</evidence>
<evidence type="ECO:0000256" key="1">
    <source>
        <dbReference type="ARBA" id="ARBA00004141"/>
    </source>
</evidence>
<dbReference type="GO" id="GO:0006121">
    <property type="term" value="P:mitochondrial electron transport, succinate to ubiquinone"/>
    <property type="evidence" value="ECO:0007669"/>
    <property type="project" value="TreeGrafter"/>
</dbReference>
<comment type="caution">
    <text evidence="9">The sequence shown here is derived from an EMBL/GenBank/DDBJ whole genome shotgun (WGS) entry which is preliminary data.</text>
</comment>
<dbReference type="InterPro" id="IPR034804">
    <property type="entry name" value="SQR/QFR_C/D"/>
</dbReference>
<keyword evidence="7 8" id="KW-0472">Membrane</keyword>
<dbReference type="AlphaFoldDB" id="A0A9W9JHB2"/>
<evidence type="ECO:0000256" key="7">
    <source>
        <dbReference type="ARBA" id="ARBA00023136"/>
    </source>
</evidence>
<dbReference type="InterPro" id="IPR014314">
    <property type="entry name" value="Succ_DH_cytb556"/>
</dbReference>
<evidence type="ECO:0000256" key="5">
    <source>
        <dbReference type="ARBA" id="ARBA00022989"/>
    </source>
</evidence>
<keyword evidence="4" id="KW-0479">Metal-binding</keyword>
<dbReference type="Proteomes" id="UP001150879">
    <property type="component" value="Unassembled WGS sequence"/>
</dbReference>
<evidence type="ECO:0000256" key="8">
    <source>
        <dbReference type="SAM" id="Phobius"/>
    </source>
</evidence>
<dbReference type="InterPro" id="IPR000701">
    <property type="entry name" value="SuccDH_FuR_B_TM-su"/>
</dbReference>
<evidence type="ECO:0000256" key="4">
    <source>
        <dbReference type="ARBA" id="ARBA00022723"/>
    </source>
</evidence>
<dbReference type="Pfam" id="PF01127">
    <property type="entry name" value="Sdh_cyt"/>
    <property type="match status" value="1"/>
</dbReference>
<sequence length="173" mass="18900">MCVTKKLNKTSKNATNILVQQRLRRPVAPHLSIYRPQITWIVSIATRITGVALSGGLYLYATAYLASPLFGWSIGSESLVAAFSSLSPSVQFALKFGVALPFVFHGMNGMRHLVWDTGRMLTNKQISRSGWTVVGASTVVAVLLALWKPKDDAFTMPTTTRQMTSRGVLLQGS</sequence>
<dbReference type="PANTHER" id="PTHR10978">
    <property type="entry name" value="SUCCINATE DEHYDROGENASE CYTOCHROME B560 SUBUNIT"/>
    <property type="match status" value="1"/>
</dbReference>
<dbReference type="NCBIfam" id="TIGR02970">
    <property type="entry name" value="succ_dehyd_cytB"/>
    <property type="match status" value="1"/>
</dbReference>
<gene>
    <name evidence="9" type="ORF">N7472_006822</name>
</gene>
<feature type="transmembrane region" description="Helical" evidence="8">
    <location>
        <begin position="129"/>
        <end position="147"/>
    </location>
</feature>
<reference evidence="9" key="2">
    <citation type="journal article" date="2023" name="IMA Fungus">
        <title>Comparative genomic study of the Penicillium genus elucidates a diverse pangenome and 15 lateral gene transfer events.</title>
        <authorList>
            <person name="Petersen C."/>
            <person name="Sorensen T."/>
            <person name="Nielsen M.R."/>
            <person name="Sondergaard T.E."/>
            <person name="Sorensen J.L."/>
            <person name="Fitzpatrick D.A."/>
            <person name="Frisvad J.C."/>
            <person name="Nielsen K.L."/>
        </authorList>
    </citation>
    <scope>NUCLEOTIDE SEQUENCE</scope>
    <source>
        <strain evidence="9">IBT 16849</strain>
    </source>
</reference>
<dbReference type="CDD" id="cd03499">
    <property type="entry name" value="SQR_TypeC_SdhC"/>
    <property type="match status" value="1"/>
</dbReference>
<accession>A0A9W9JHB2</accession>
<organism evidence="9 10">
    <name type="scientific">Penicillium cf. griseofulvum</name>
    <dbReference type="NCBI Taxonomy" id="2972120"/>
    <lineage>
        <taxon>Eukaryota</taxon>
        <taxon>Fungi</taxon>
        <taxon>Dikarya</taxon>
        <taxon>Ascomycota</taxon>
        <taxon>Pezizomycotina</taxon>
        <taxon>Eurotiomycetes</taxon>
        <taxon>Eurotiomycetidae</taxon>
        <taxon>Eurotiales</taxon>
        <taxon>Aspergillaceae</taxon>
        <taxon>Penicillium</taxon>
    </lineage>
</organism>
<comment type="subcellular location">
    <subcellularLocation>
        <location evidence="1">Membrane</location>
        <topology evidence="1">Multi-pass membrane protein</topology>
    </subcellularLocation>
</comment>
<keyword evidence="5 8" id="KW-1133">Transmembrane helix</keyword>
<reference evidence="9" key="1">
    <citation type="submission" date="2022-11" db="EMBL/GenBank/DDBJ databases">
        <authorList>
            <person name="Petersen C."/>
        </authorList>
    </citation>
    <scope>NUCLEOTIDE SEQUENCE</scope>
    <source>
        <strain evidence="9">IBT 16849</strain>
    </source>
</reference>
<protein>
    <submittedName>
        <fullName evidence="9">Succinate dehydrogenase cytochrome b556 subunit</fullName>
    </submittedName>
</protein>
<keyword evidence="2" id="KW-0349">Heme</keyword>